<gene>
    <name evidence="1" type="ORF">KIM372_00290</name>
</gene>
<proteinExistence type="predicted"/>
<evidence type="ECO:0000313" key="2">
    <source>
        <dbReference type="Proteomes" id="UP001321766"/>
    </source>
</evidence>
<organism evidence="1 2">
    <name type="scientific">Bombiscardovia nodaiensis</name>
    <dbReference type="NCBI Taxonomy" id="2932181"/>
    <lineage>
        <taxon>Bacteria</taxon>
        <taxon>Bacillati</taxon>
        <taxon>Actinomycetota</taxon>
        <taxon>Actinomycetes</taxon>
        <taxon>Bifidobacteriales</taxon>
        <taxon>Bifidobacteriaceae</taxon>
        <taxon>Bombiscardovia</taxon>
    </lineage>
</organism>
<evidence type="ECO:0000313" key="1">
    <source>
        <dbReference type="EMBL" id="BDR52122.1"/>
    </source>
</evidence>
<dbReference type="EMBL" id="AP026798">
    <property type="protein sequence ID" value="BDR52122.1"/>
    <property type="molecule type" value="Genomic_DNA"/>
</dbReference>
<protein>
    <submittedName>
        <fullName evidence="1">Uncharacterized protein</fullName>
    </submittedName>
</protein>
<name>A0ABM8B5L4_9BIFI</name>
<dbReference type="Proteomes" id="UP001321766">
    <property type="component" value="Chromosome"/>
</dbReference>
<accession>A0ABM8B5L4</accession>
<reference evidence="1 2" key="1">
    <citation type="journal article" date="2023" name="Microbiol. Spectr.">
        <title>Symbiosis of Carpenter Bees with Uncharacterized Lactic Acid Bacteria Showing NAD Auxotrophy.</title>
        <authorList>
            <person name="Kawasaki S."/>
            <person name="Ozawa K."/>
            <person name="Mori T."/>
            <person name="Yamamoto A."/>
            <person name="Ito M."/>
            <person name="Ohkuma M."/>
            <person name="Sakamoto M."/>
            <person name="Matsutani M."/>
        </authorList>
    </citation>
    <scope>NUCLEOTIDE SEQUENCE [LARGE SCALE GENOMIC DNA]</scope>
    <source>
        <strain evidence="1 2">Kim37-2</strain>
    </source>
</reference>
<keyword evidence="2" id="KW-1185">Reference proteome</keyword>
<sequence>MKIRTSADALDIEVVTLEELDPATMEPAKEFGTDDLKKVDGKSVYALRGVAVKVDGRIDKSATIKVLAKPAAKIPELTKARLTGSVVVTPYLADGSRRIGYSVMADGIEVERVKA</sequence>